<proteinExistence type="predicted"/>
<comment type="caution">
    <text evidence="2">The sequence shown here is derived from an EMBL/GenBank/DDBJ whole genome shotgun (WGS) entry which is preliminary data.</text>
</comment>
<sequence length="93" mass="10673">DDDSWYESLGVMTSRDVTGPEEVQNQLNFYPEPMIQGECVFGFWFDDLEAVEYWGNYQGCLKACVDSNLESDTDEGEDFEMGETTYTPPDDEE</sequence>
<name>A0ABS8UR02_DATST</name>
<dbReference type="Proteomes" id="UP000823775">
    <property type="component" value="Unassembled WGS sequence"/>
</dbReference>
<protein>
    <submittedName>
        <fullName evidence="2">Uncharacterized protein</fullName>
    </submittedName>
</protein>
<accession>A0ABS8UR02</accession>
<feature type="region of interest" description="Disordered" evidence="1">
    <location>
        <begin position="71"/>
        <end position="93"/>
    </location>
</feature>
<gene>
    <name evidence="2" type="ORF">HAX54_020314</name>
</gene>
<feature type="non-terminal residue" evidence="2">
    <location>
        <position position="1"/>
    </location>
</feature>
<evidence type="ECO:0000313" key="3">
    <source>
        <dbReference type="Proteomes" id="UP000823775"/>
    </source>
</evidence>
<evidence type="ECO:0000313" key="2">
    <source>
        <dbReference type="EMBL" id="MCD9561284.1"/>
    </source>
</evidence>
<organism evidence="2 3">
    <name type="scientific">Datura stramonium</name>
    <name type="common">Jimsonweed</name>
    <name type="synonym">Common thornapple</name>
    <dbReference type="NCBI Taxonomy" id="4076"/>
    <lineage>
        <taxon>Eukaryota</taxon>
        <taxon>Viridiplantae</taxon>
        <taxon>Streptophyta</taxon>
        <taxon>Embryophyta</taxon>
        <taxon>Tracheophyta</taxon>
        <taxon>Spermatophyta</taxon>
        <taxon>Magnoliopsida</taxon>
        <taxon>eudicotyledons</taxon>
        <taxon>Gunneridae</taxon>
        <taxon>Pentapetalae</taxon>
        <taxon>asterids</taxon>
        <taxon>lamiids</taxon>
        <taxon>Solanales</taxon>
        <taxon>Solanaceae</taxon>
        <taxon>Solanoideae</taxon>
        <taxon>Datureae</taxon>
        <taxon>Datura</taxon>
    </lineage>
</organism>
<feature type="compositionally biased region" description="Acidic residues" evidence="1">
    <location>
        <begin position="71"/>
        <end position="81"/>
    </location>
</feature>
<evidence type="ECO:0000256" key="1">
    <source>
        <dbReference type="SAM" id="MobiDB-lite"/>
    </source>
</evidence>
<dbReference type="EMBL" id="JACEIK010002452">
    <property type="protein sequence ID" value="MCD9561284.1"/>
    <property type="molecule type" value="Genomic_DNA"/>
</dbReference>
<reference evidence="2 3" key="1">
    <citation type="journal article" date="2021" name="BMC Genomics">
        <title>Datura genome reveals duplications of psychoactive alkaloid biosynthetic genes and high mutation rate following tissue culture.</title>
        <authorList>
            <person name="Rajewski A."/>
            <person name="Carter-House D."/>
            <person name="Stajich J."/>
            <person name="Litt A."/>
        </authorList>
    </citation>
    <scope>NUCLEOTIDE SEQUENCE [LARGE SCALE GENOMIC DNA]</scope>
    <source>
        <strain evidence="2">AR-01</strain>
    </source>
</reference>
<keyword evidence="3" id="KW-1185">Reference proteome</keyword>